<evidence type="ECO:0000313" key="1">
    <source>
        <dbReference type="EMBL" id="MDJ1159602.1"/>
    </source>
</evidence>
<dbReference type="Proteomes" id="UP001321492">
    <property type="component" value="Unassembled WGS sequence"/>
</dbReference>
<proteinExistence type="predicted"/>
<dbReference type="Gene3D" id="2.10.70.10">
    <property type="entry name" value="Complement Module, domain 1"/>
    <property type="match status" value="1"/>
</dbReference>
<comment type="caution">
    <text evidence="1">The sequence shown here is derived from an EMBL/GenBank/DDBJ whole genome shotgun (WGS) entry which is preliminary data.</text>
</comment>
<dbReference type="Pfam" id="PF10636">
    <property type="entry name" value="hemP"/>
    <property type="match status" value="1"/>
</dbReference>
<name>A0ABT7AJQ7_9HYPH</name>
<keyword evidence="2" id="KW-1185">Reference proteome</keyword>
<reference evidence="1 2" key="1">
    <citation type="submission" date="2023-05" db="EMBL/GenBank/DDBJ databases">
        <title>Chelatococcus sp. nov., a moderately thermophilic bacterium isolated from hot spring microbial mat.</title>
        <authorList>
            <person name="Hu C.-J."/>
            <person name="Li W.-J."/>
        </authorList>
    </citation>
    <scope>NUCLEOTIDE SEQUENCE [LARGE SCALE GENOMIC DNA]</scope>
    <source>
        <strain evidence="1 2">SYSU G07232</strain>
    </source>
</reference>
<dbReference type="InterPro" id="IPR019600">
    <property type="entry name" value="Hemin_uptake_protein_HemP"/>
</dbReference>
<protein>
    <submittedName>
        <fullName evidence="1">Hemin uptake protein HemP</fullName>
    </submittedName>
</protein>
<organism evidence="1 2">
    <name type="scientific">Chelatococcus albus</name>
    <dbReference type="NCBI Taxonomy" id="3047466"/>
    <lineage>
        <taxon>Bacteria</taxon>
        <taxon>Pseudomonadati</taxon>
        <taxon>Pseudomonadota</taxon>
        <taxon>Alphaproteobacteria</taxon>
        <taxon>Hyphomicrobiales</taxon>
        <taxon>Chelatococcaceae</taxon>
        <taxon>Chelatococcus</taxon>
    </lineage>
</organism>
<sequence length="48" mass="5378">MDPTSGPPPVPAVEVQELLKGGRELVIIHNDERYRLRITARGKLILTK</sequence>
<accession>A0ABT7AJQ7</accession>
<evidence type="ECO:0000313" key="2">
    <source>
        <dbReference type="Proteomes" id="UP001321492"/>
    </source>
</evidence>
<gene>
    <name evidence="1" type="ORF">QNA08_15360</name>
</gene>
<dbReference type="EMBL" id="JASJEV010000011">
    <property type="protein sequence ID" value="MDJ1159602.1"/>
    <property type="molecule type" value="Genomic_DNA"/>
</dbReference>